<evidence type="ECO:0000256" key="1">
    <source>
        <dbReference type="ARBA" id="ARBA00004429"/>
    </source>
</evidence>
<evidence type="ECO:0000256" key="4">
    <source>
        <dbReference type="ARBA" id="ARBA00022475"/>
    </source>
</evidence>
<comment type="function">
    <text evidence="10">Uptake of alpha-ketoglutarate across the boundary membrane with the concomitant import of a cation (symport system).</text>
</comment>
<feature type="transmembrane region" description="Helical" evidence="12">
    <location>
        <begin position="159"/>
        <end position="178"/>
    </location>
</feature>
<evidence type="ECO:0000256" key="3">
    <source>
        <dbReference type="ARBA" id="ARBA00022448"/>
    </source>
</evidence>
<dbReference type="PROSITE" id="PS50850">
    <property type="entry name" value="MFS"/>
    <property type="match status" value="1"/>
</dbReference>
<dbReference type="PROSITE" id="PS00217">
    <property type="entry name" value="SUGAR_TRANSPORT_2"/>
    <property type="match status" value="1"/>
</dbReference>
<name>A0A2W4YT39_9SPHN</name>
<protein>
    <recommendedName>
        <fullName evidence="11">Alpha-ketoglutarate permease</fullName>
    </recommendedName>
</protein>
<evidence type="ECO:0000256" key="9">
    <source>
        <dbReference type="ARBA" id="ARBA00023136"/>
    </source>
</evidence>
<organism evidence="14 15">
    <name type="scientific">Sphingomonas hengshuiensis</name>
    <dbReference type="NCBI Taxonomy" id="1609977"/>
    <lineage>
        <taxon>Bacteria</taxon>
        <taxon>Pseudomonadati</taxon>
        <taxon>Pseudomonadota</taxon>
        <taxon>Alphaproteobacteria</taxon>
        <taxon>Sphingomonadales</taxon>
        <taxon>Sphingomonadaceae</taxon>
        <taxon>Sphingomonas</taxon>
    </lineage>
</organism>
<evidence type="ECO:0000313" key="15">
    <source>
        <dbReference type="Proteomes" id="UP000248614"/>
    </source>
</evidence>
<dbReference type="Proteomes" id="UP000248614">
    <property type="component" value="Unassembled WGS sequence"/>
</dbReference>
<feature type="transmembrane region" description="Helical" evidence="12">
    <location>
        <begin position="244"/>
        <end position="262"/>
    </location>
</feature>
<dbReference type="FunFam" id="1.20.1250.20:FF:000095">
    <property type="entry name" value="Alpha-ketoglutarate permease"/>
    <property type="match status" value="1"/>
</dbReference>
<comment type="subcellular location">
    <subcellularLocation>
        <location evidence="1">Cell inner membrane</location>
        <topology evidence="1">Multi-pass membrane protein</topology>
    </subcellularLocation>
</comment>
<keyword evidence="6 12" id="KW-0812">Transmembrane</keyword>
<evidence type="ECO:0000256" key="2">
    <source>
        <dbReference type="ARBA" id="ARBA00008240"/>
    </source>
</evidence>
<comment type="similarity">
    <text evidence="2">Belongs to the major facilitator superfamily. Metabolite:H+ Symporter (MHS) family (TC 2.A.1.6) family.</text>
</comment>
<feature type="transmembrane region" description="Helical" evidence="12">
    <location>
        <begin position="190"/>
        <end position="209"/>
    </location>
</feature>
<dbReference type="PANTHER" id="PTHR43528:SF5">
    <property type="entry name" value="PROLINE_BETAINE TRANSPORTER"/>
    <property type="match status" value="1"/>
</dbReference>
<keyword evidence="7" id="KW-0769">Symport</keyword>
<comment type="caution">
    <text evidence="14">The sequence shown here is derived from an EMBL/GenBank/DDBJ whole genome shotgun (WGS) entry which is preliminary data.</text>
</comment>
<evidence type="ECO:0000256" key="10">
    <source>
        <dbReference type="ARBA" id="ARBA00058957"/>
    </source>
</evidence>
<proteinExistence type="inferred from homology"/>
<evidence type="ECO:0000256" key="11">
    <source>
        <dbReference type="ARBA" id="ARBA00069296"/>
    </source>
</evidence>
<dbReference type="AlphaFoldDB" id="A0A2W4YT39"/>
<feature type="transmembrane region" description="Helical" evidence="12">
    <location>
        <begin position="403"/>
        <end position="421"/>
    </location>
</feature>
<feature type="domain" description="Major facilitator superfamily (MFS) profile" evidence="13">
    <location>
        <begin position="18"/>
        <end position="425"/>
    </location>
</feature>
<gene>
    <name evidence="14" type="ORF">DI632_14770</name>
</gene>
<feature type="transmembrane region" description="Helical" evidence="12">
    <location>
        <begin position="308"/>
        <end position="325"/>
    </location>
</feature>
<evidence type="ECO:0000256" key="5">
    <source>
        <dbReference type="ARBA" id="ARBA00022519"/>
    </source>
</evidence>
<feature type="transmembrane region" description="Helical" evidence="12">
    <location>
        <begin position="33"/>
        <end position="50"/>
    </location>
</feature>
<dbReference type="InterPro" id="IPR051084">
    <property type="entry name" value="H+-coupled_symporters"/>
</dbReference>
<dbReference type="CDD" id="cd17367">
    <property type="entry name" value="MFS_KgtP"/>
    <property type="match status" value="1"/>
</dbReference>
<feature type="transmembrane region" description="Helical" evidence="12">
    <location>
        <begin position="93"/>
        <end position="122"/>
    </location>
</feature>
<evidence type="ECO:0000256" key="6">
    <source>
        <dbReference type="ARBA" id="ARBA00022692"/>
    </source>
</evidence>
<dbReference type="EMBL" id="QFNF01000055">
    <property type="protein sequence ID" value="PZO73190.1"/>
    <property type="molecule type" value="Genomic_DNA"/>
</dbReference>
<keyword evidence="4" id="KW-1003">Cell membrane</keyword>
<dbReference type="InterPro" id="IPR020846">
    <property type="entry name" value="MFS_dom"/>
</dbReference>
<evidence type="ECO:0000256" key="7">
    <source>
        <dbReference type="ARBA" id="ARBA00022847"/>
    </source>
</evidence>
<dbReference type="InterPro" id="IPR036259">
    <property type="entry name" value="MFS_trans_sf"/>
</dbReference>
<feature type="transmembrane region" description="Helical" evidence="12">
    <location>
        <begin position="57"/>
        <end position="81"/>
    </location>
</feature>
<dbReference type="SUPFAM" id="SSF103473">
    <property type="entry name" value="MFS general substrate transporter"/>
    <property type="match status" value="1"/>
</dbReference>
<dbReference type="InterPro" id="IPR005828">
    <property type="entry name" value="MFS_sugar_transport-like"/>
</dbReference>
<keyword evidence="8 12" id="KW-1133">Transmembrane helix</keyword>
<dbReference type="Gene3D" id="1.20.1250.20">
    <property type="entry name" value="MFS general substrate transporter like domains"/>
    <property type="match status" value="2"/>
</dbReference>
<feature type="transmembrane region" description="Helical" evidence="12">
    <location>
        <begin position="337"/>
        <end position="358"/>
    </location>
</feature>
<reference evidence="14 15" key="1">
    <citation type="submission" date="2017-08" db="EMBL/GenBank/DDBJ databases">
        <title>Infants hospitalized years apart are colonized by the same room-sourced microbial strains.</title>
        <authorList>
            <person name="Brooks B."/>
            <person name="Olm M.R."/>
            <person name="Firek B.A."/>
            <person name="Baker R."/>
            <person name="Thomas B.C."/>
            <person name="Morowitz M.J."/>
            <person name="Banfield J.F."/>
        </authorList>
    </citation>
    <scope>NUCLEOTIDE SEQUENCE [LARGE SCALE GENOMIC DNA]</scope>
    <source>
        <strain evidence="14">S2_018_000_R3_110</strain>
    </source>
</reference>
<dbReference type="PROSITE" id="PS00216">
    <property type="entry name" value="SUGAR_TRANSPORT_1"/>
    <property type="match status" value="1"/>
</dbReference>
<keyword evidence="5" id="KW-0997">Cell inner membrane</keyword>
<feature type="transmembrane region" description="Helical" evidence="12">
    <location>
        <begin position="282"/>
        <end position="301"/>
    </location>
</feature>
<dbReference type="GO" id="GO:0015293">
    <property type="term" value="F:symporter activity"/>
    <property type="evidence" value="ECO:0007669"/>
    <property type="project" value="UniProtKB-KW"/>
</dbReference>
<dbReference type="PANTHER" id="PTHR43528">
    <property type="entry name" value="ALPHA-KETOGLUTARATE PERMEASE"/>
    <property type="match status" value="1"/>
</dbReference>
<dbReference type="GO" id="GO:0005886">
    <property type="term" value="C:plasma membrane"/>
    <property type="evidence" value="ECO:0007669"/>
    <property type="project" value="UniProtKB-SubCell"/>
</dbReference>
<dbReference type="InterPro" id="IPR005829">
    <property type="entry name" value="Sugar_transporter_CS"/>
</dbReference>
<dbReference type="Pfam" id="PF00083">
    <property type="entry name" value="Sugar_tr"/>
    <property type="match status" value="2"/>
</dbReference>
<evidence type="ECO:0000313" key="14">
    <source>
        <dbReference type="EMBL" id="PZO73190.1"/>
    </source>
</evidence>
<keyword evidence="9 12" id="KW-0472">Membrane</keyword>
<evidence type="ECO:0000259" key="13">
    <source>
        <dbReference type="PROSITE" id="PS50850"/>
    </source>
</evidence>
<evidence type="ECO:0000256" key="8">
    <source>
        <dbReference type="ARBA" id="ARBA00022989"/>
    </source>
</evidence>
<feature type="transmembrane region" description="Helical" evidence="12">
    <location>
        <begin position="370"/>
        <end position="391"/>
    </location>
</feature>
<evidence type="ECO:0000256" key="12">
    <source>
        <dbReference type="SAM" id="Phobius"/>
    </source>
</evidence>
<keyword evidence="3" id="KW-0813">Transport</keyword>
<sequence length="433" mass="46646">MNSHTASATPDRAARLKAIIGGSTGNLVEWFDWYVYAAFSLYFAPHFFPSTDRTAQLLGTAAVFAVGFIMRPIGAWVMGIYADRHGRKAGLSISVTLMCAGSLMIALTPGFATIGVAAPILLTIARLMQGLSVGGEYGASATYLSEMAGKNRRGFFSSFQYVTLISGQLLAILVLLVLQATMSEGQLDAWGWRIPFAIGAVLAVVVFWIRRGLAESHSFTNAKAAGAPKSGFLELVSKHPKETAVVMLLTAGGTLAFYAYSIYMQKFLVNTSGFSREVASQINGVTLFVFMLLQPVAGALSDRIGRKPLMIAFGLAGVLFTYPIFSTLETTRDPVTAGLLVMGALIIVTGYTSINAVVKAELFPAHIRALGVALPYALANTIFGGTAEVVALKFKDIGFERGFYWYVTAMIGVSLIVYLRMRDTRTHSQIMED</sequence>
<accession>A0A2W4YT39</accession>